<keyword evidence="4" id="KW-1185">Reference proteome</keyword>
<evidence type="ECO:0000313" key="4">
    <source>
        <dbReference type="Proteomes" id="UP001479933"/>
    </source>
</evidence>
<dbReference type="Proteomes" id="UP001479933">
    <property type="component" value="Chromosome"/>
</dbReference>
<gene>
    <name evidence="3" type="ORF">RVF87_16130</name>
</gene>
<evidence type="ECO:0000313" key="3">
    <source>
        <dbReference type="EMBL" id="WYY06582.1"/>
    </source>
</evidence>
<feature type="region of interest" description="Disordered" evidence="1">
    <location>
        <begin position="69"/>
        <end position="124"/>
    </location>
</feature>
<evidence type="ECO:0000256" key="1">
    <source>
        <dbReference type="SAM" id="MobiDB-lite"/>
    </source>
</evidence>
<keyword evidence="2" id="KW-1133">Transmembrane helix</keyword>
<feature type="compositionally biased region" description="Low complexity" evidence="1">
    <location>
        <begin position="70"/>
        <end position="111"/>
    </location>
</feature>
<proteinExistence type="predicted"/>
<feature type="region of interest" description="Disordered" evidence="1">
    <location>
        <begin position="1"/>
        <end position="30"/>
    </location>
</feature>
<dbReference type="EMBL" id="CP136137">
    <property type="protein sequence ID" value="WYY06582.1"/>
    <property type="molecule type" value="Genomic_DNA"/>
</dbReference>
<name>A0ABZ2TZ01_9ACTN</name>
<accession>A0ABZ2TZ01</accession>
<dbReference type="RefSeq" id="WP_066163046.1">
    <property type="nucleotide sequence ID" value="NZ_CP136137.1"/>
</dbReference>
<evidence type="ECO:0000256" key="2">
    <source>
        <dbReference type="SAM" id="Phobius"/>
    </source>
</evidence>
<feature type="transmembrane region" description="Helical" evidence="2">
    <location>
        <begin position="38"/>
        <end position="62"/>
    </location>
</feature>
<keyword evidence="2" id="KW-0472">Membrane</keyword>
<evidence type="ECO:0008006" key="5">
    <source>
        <dbReference type="Google" id="ProtNLM"/>
    </source>
</evidence>
<keyword evidence="2" id="KW-0812">Transmembrane</keyword>
<organism evidence="3 4">
    <name type="scientific">Gordonia hydrophobica</name>
    <dbReference type="NCBI Taxonomy" id="40516"/>
    <lineage>
        <taxon>Bacteria</taxon>
        <taxon>Bacillati</taxon>
        <taxon>Actinomycetota</taxon>
        <taxon>Actinomycetes</taxon>
        <taxon>Mycobacteriales</taxon>
        <taxon>Gordoniaceae</taxon>
        <taxon>Gordonia</taxon>
    </lineage>
</organism>
<reference evidence="3 4" key="1">
    <citation type="journal article" date="2023" name="Virus Evol.">
        <title>Computational host range prediction-The good, the bad, and the ugly.</title>
        <authorList>
            <person name="Howell A.A."/>
            <person name="Versoza C.J."/>
            <person name="Pfeifer S.P."/>
        </authorList>
    </citation>
    <scope>NUCLEOTIDE SEQUENCE [LARGE SCALE GENOMIC DNA]</scope>
    <source>
        <strain evidence="3 4">1610/1b</strain>
    </source>
</reference>
<protein>
    <recommendedName>
        <fullName evidence="5">SPOR domain-containing protein</fullName>
    </recommendedName>
</protein>
<sequence length="195" mass="20333">MTIGNGDDDRRPTLHGEPLPLPQYTAAGRRPQHRDNGWLVIAVAAAVVLVIGLGGLLAWMVLRDDGTGTAPVAASSSEPAAQTPAPVTPTTQPSAPQPTAETSVSASAASEPRGMEPSGQSPTASTGAWYAQFGAFNEYANAEAEAARHFDAIVLPGATFGLSSRYVVVRPAESETEAREVCSHFAEGTCYVRSR</sequence>